<dbReference type="Proteomes" id="UP000030816">
    <property type="component" value="Unassembled WGS sequence"/>
</dbReference>
<comment type="similarity">
    <text evidence="1 7">Belongs to the PDK/BCKDK protein kinase family.</text>
</comment>
<evidence type="ECO:0000313" key="10">
    <source>
        <dbReference type="EMBL" id="KHN94621.1"/>
    </source>
</evidence>
<evidence type="ECO:0000256" key="7">
    <source>
        <dbReference type="RuleBase" id="RU366032"/>
    </source>
</evidence>
<dbReference type="EMBL" id="AZHE01000032">
    <property type="protein sequence ID" value="KHN94621.1"/>
    <property type="molecule type" value="Genomic_DNA"/>
</dbReference>
<evidence type="ECO:0000259" key="8">
    <source>
        <dbReference type="Pfam" id="PF02518"/>
    </source>
</evidence>
<keyword evidence="2 7" id="KW-0808">Transferase</keyword>
<keyword evidence="3 7" id="KW-0547">Nucleotide-binding</keyword>
<comment type="caution">
    <text evidence="10">The sequence shown here is derived from an EMBL/GenBank/DDBJ whole genome shotgun (WGS) entry which is preliminary data.</text>
</comment>
<dbReference type="GO" id="GO:0005524">
    <property type="term" value="F:ATP binding"/>
    <property type="evidence" value="ECO:0007669"/>
    <property type="project" value="UniProtKB-UniRule"/>
</dbReference>
<keyword evidence="11" id="KW-1185">Reference proteome</keyword>
<dbReference type="InterPro" id="IPR039028">
    <property type="entry name" value="BCKD/PDK"/>
</dbReference>
<dbReference type="SUPFAM" id="SSF69012">
    <property type="entry name" value="alpha-ketoacid dehydrogenase kinase, N-terminal domain"/>
    <property type="match status" value="1"/>
</dbReference>
<evidence type="ECO:0000256" key="6">
    <source>
        <dbReference type="ARBA" id="ARBA00023128"/>
    </source>
</evidence>
<dbReference type="GO" id="GO:0004740">
    <property type="term" value="F:pyruvate dehydrogenase (acetyl-transferring) kinase activity"/>
    <property type="evidence" value="ECO:0007669"/>
    <property type="project" value="TreeGrafter"/>
</dbReference>
<evidence type="ECO:0000256" key="5">
    <source>
        <dbReference type="ARBA" id="ARBA00022840"/>
    </source>
</evidence>
<evidence type="ECO:0000313" key="11">
    <source>
        <dbReference type="Proteomes" id="UP000030816"/>
    </source>
</evidence>
<gene>
    <name evidence="10" type="ORF">MAM_07527</name>
</gene>
<evidence type="ECO:0000259" key="9">
    <source>
        <dbReference type="Pfam" id="PF10436"/>
    </source>
</evidence>
<dbReference type="GeneID" id="63741982"/>
<evidence type="ECO:0000256" key="3">
    <source>
        <dbReference type="ARBA" id="ARBA00022741"/>
    </source>
</evidence>
<dbReference type="InterPro" id="IPR036890">
    <property type="entry name" value="HATPase_C_sf"/>
</dbReference>
<keyword evidence="4 7" id="KW-0418">Kinase</keyword>
<dbReference type="AlphaFoldDB" id="A0A0B2WFC1"/>
<accession>A0A0B2WFC1</accession>
<name>A0A0B2WFC1_METAS</name>
<dbReference type="Pfam" id="PF10436">
    <property type="entry name" value="BCDHK_Adom3"/>
    <property type="match status" value="1"/>
</dbReference>
<dbReference type="GO" id="GO:0010906">
    <property type="term" value="P:regulation of glucose metabolic process"/>
    <property type="evidence" value="ECO:0007669"/>
    <property type="project" value="TreeGrafter"/>
</dbReference>
<feature type="domain" description="Histidine kinase/HSP90-like ATPase" evidence="8">
    <location>
        <begin position="190"/>
        <end position="342"/>
    </location>
</feature>
<proteinExistence type="inferred from homology"/>
<keyword evidence="6 7" id="KW-0496">Mitochondrion</keyword>
<dbReference type="OrthoDB" id="407390at2759"/>
<keyword evidence="5 7" id="KW-0067">ATP-binding</keyword>
<protein>
    <recommendedName>
        <fullName evidence="7">Protein-serine/threonine kinase</fullName>
        <ecNumber evidence="7">2.7.11.-</ecNumber>
    </recommendedName>
</protein>
<dbReference type="InterPro" id="IPR003594">
    <property type="entry name" value="HATPase_dom"/>
</dbReference>
<dbReference type="GO" id="GO:0005759">
    <property type="term" value="C:mitochondrial matrix"/>
    <property type="evidence" value="ECO:0007669"/>
    <property type="project" value="UniProtKB-SubCell"/>
</dbReference>
<comment type="subcellular location">
    <subcellularLocation>
        <location evidence="7">Mitochondrion matrix</location>
    </subcellularLocation>
</comment>
<dbReference type="PANTHER" id="PTHR11947">
    <property type="entry name" value="PYRUVATE DEHYDROGENASE KINASE"/>
    <property type="match status" value="1"/>
</dbReference>
<evidence type="ECO:0000256" key="1">
    <source>
        <dbReference type="ARBA" id="ARBA00006155"/>
    </source>
</evidence>
<organism evidence="10 11">
    <name type="scientific">Metarhizium album (strain ARSEF 1941)</name>
    <dbReference type="NCBI Taxonomy" id="1081103"/>
    <lineage>
        <taxon>Eukaryota</taxon>
        <taxon>Fungi</taxon>
        <taxon>Dikarya</taxon>
        <taxon>Ascomycota</taxon>
        <taxon>Pezizomycotina</taxon>
        <taxon>Sordariomycetes</taxon>
        <taxon>Hypocreomycetidae</taxon>
        <taxon>Hypocreales</taxon>
        <taxon>Clavicipitaceae</taxon>
        <taxon>Metarhizium</taxon>
    </lineage>
</organism>
<reference evidence="10 11" key="1">
    <citation type="journal article" date="2014" name="Proc. Natl. Acad. Sci. U.S.A.">
        <title>Trajectory and genomic determinants of fungal-pathogen speciation and host adaptation.</title>
        <authorList>
            <person name="Hu X."/>
            <person name="Xiao G."/>
            <person name="Zheng P."/>
            <person name="Shang Y."/>
            <person name="Su Y."/>
            <person name="Zhang X."/>
            <person name="Liu X."/>
            <person name="Zhan S."/>
            <person name="St Leger R.J."/>
            <person name="Wang C."/>
        </authorList>
    </citation>
    <scope>NUCLEOTIDE SEQUENCE [LARGE SCALE GENOMIC DNA]</scope>
    <source>
        <strain evidence="10 11">ARSEF 1941</strain>
    </source>
</reference>
<dbReference type="Gene3D" id="3.30.565.10">
    <property type="entry name" value="Histidine kinase-like ATPase, C-terminal domain"/>
    <property type="match status" value="1"/>
</dbReference>
<evidence type="ECO:0000256" key="2">
    <source>
        <dbReference type="ARBA" id="ARBA00022679"/>
    </source>
</evidence>
<dbReference type="EC" id="2.7.11.-" evidence="7"/>
<dbReference type="Gene3D" id="1.20.140.20">
    <property type="entry name" value="Alpha-ketoacid/pyruvate dehydrogenase kinase, N-terminal domain"/>
    <property type="match status" value="1"/>
</dbReference>
<feature type="domain" description="Branched-chain alpha-ketoacid dehydrogenase kinase/Pyruvate dehydrogenase kinase N-terminal" evidence="9">
    <location>
        <begin position="1"/>
        <end position="86"/>
    </location>
</feature>
<dbReference type="RefSeq" id="XP_040675687.1">
    <property type="nucleotide sequence ID" value="XM_040826325.1"/>
</dbReference>
<dbReference type="HOGENOM" id="CLU_023861_0_0_1"/>
<sequence>MQQLPYVVVTNPHISEVYDLYYNAFDQLRKLKEIKTLEDNEKLCDIIRHNLKGHLTVIPKLAMGILECGGLMDPQDLDKFMNTILTRIPEPEKRIKRTHAPKRISRRVIAEQHLSLTETFNSPYFSPGAKLSESDFIGEVFIKCSAKDVITRCAKAVTALARSTNGPDAPIPDVNVVGHLDASFPYILSHIEYIVGELLRNSVQAVVERHQKQRNPSPAPPPVEVTICEAQEHVIFRISDRGGGIPRAELPYLWSFSKGPQSAKRLENLGQVPRMAATMEELHVEDELGRADLKAPAAYQSSLSSLTSRPPNLRLGMGLPLSRVYAEYWAGSLNLHSLEGYGVDAFLQISRLGNKNEQLVTRASMDSV</sequence>
<dbReference type="STRING" id="1081103.A0A0B2WFC1"/>
<dbReference type="InterPro" id="IPR036784">
    <property type="entry name" value="AK/P_DHK_N_sf"/>
</dbReference>
<dbReference type="InterPro" id="IPR018955">
    <property type="entry name" value="BCDHK/PDK_N"/>
</dbReference>
<dbReference type="SUPFAM" id="SSF55874">
    <property type="entry name" value="ATPase domain of HSP90 chaperone/DNA topoisomerase II/histidine kinase"/>
    <property type="match status" value="1"/>
</dbReference>
<evidence type="ECO:0000256" key="4">
    <source>
        <dbReference type="ARBA" id="ARBA00022777"/>
    </source>
</evidence>
<dbReference type="Pfam" id="PF02518">
    <property type="entry name" value="HATPase_c"/>
    <property type="match status" value="1"/>
</dbReference>
<dbReference type="PANTHER" id="PTHR11947:SF25">
    <property type="entry name" value="[PYRUVATE DEHYDROGENASE (ACETYL-TRANSFERRING)] KINASE 2, MITOCHONDRIAL"/>
    <property type="match status" value="1"/>
</dbReference>